<feature type="region of interest" description="Disordered" evidence="1">
    <location>
        <begin position="168"/>
        <end position="215"/>
    </location>
</feature>
<gene>
    <name evidence="2" type="ORF">PHMEG_00017983</name>
</gene>
<dbReference type="PANTHER" id="PTHR34415:SF1">
    <property type="entry name" value="INTEGRASE CATALYTIC DOMAIN-CONTAINING PROTEIN"/>
    <property type="match status" value="1"/>
</dbReference>
<proteinExistence type="predicted"/>
<accession>A0A225VV82</accession>
<reference evidence="3" key="1">
    <citation type="submission" date="2017-03" db="EMBL/GenBank/DDBJ databases">
        <title>Phytopthora megakarya and P. palmivora, two closely related causual agents of cacao black pod achieved similar genome size and gene model numbers by different mechanisms.</title>
        <authorList>
            <person name="Ali S."/>
            <person name="Shao J."/>
            <person name="Larry D.J."/>
            <person name="Kronmiller B."/>
            <person name="Shen D."/>
            <person name="Strem M.D."/>
            <person name="Melnick R.L."/>
            <person name="Guiltinan M.J."/>
            <person name="Tyler B.M."/>
            <person name="Meinhardt L.W."/>
            <person name="Bailey B.A."/>
        </authorList>
    </citation>
    <scope>NUCLEOTIDE SEQUENCE [LARGE SCALE GENOMIC DNA]</scope>
    <source>
        <strain evidence="3">zdho120</strain>
    </source>
</reference>
<dbReference type="Proteomes" id="UP000198211">
    <property type="component" value="Unassembled WGS sequence"/>
</dbReference>
<evidence type="ECO:0000313" key="2">
    <source>
        <dbReference type="EMBL" id="OWZ09333.1"/>
    </source>
</evidence>
<dbReference type="AlphaFoldDB" id="A0A225VV82"/>
<protein>
    <submittedName>
        <fullName evidence="2">Uncharacterized protein</fullName>
    </submittedName>
</protein>
<keyword evidence="3" id="KW-1185">Reference proteome</keyword>
<organism evidence="2 3">
    <name type="scientific">Phytophthora megakarya</name>
    <dbReference type="NCBI Taxonomy" id="4795"/>
    <lineage>
        <taxon>Eukaryota</taxon>
        <taxon>Sar</taxon>
        <taxon>Stramenopiles</taxon>
        <taxon>Oomycota</taxon>
        <taxon>Peronosporomycetes</taxon>
        <taxon>Peronosporales</taxon>
        <taxon>Peronosporaceae</taxon>
        <taxon>Phytophthora</taxon>
    </lineage>
</organism>
<dbReference type="PANTHER" id="PTHR34415">
    <property type="entry name" value="INTEGRASE CATALYTIC DOMAIN-CONTAINING PROTEIN"/>
    <property type="match status" value="1"/>
</dbReference>
<dbReference type="STRING" id="4795.A0A225VV82"/>
<dbReference type="EMBL" id="NBNE01002830">
    <property type="protein sequence ID" value="OWZ09333.1"/>
    <property type="molecule type" value="Genomic_DNA"/>
</dbReference>
<dbReference type="OrthoDB" id="122372at2759"/>
<evidence type="ECO:0000313" key="3">
    <source>
        <dbReference type="Proteomes" id="UP000198211"/>
    </source>
</evidence>
<feature type="compositionally biased region" description="Basic and acidic residues" evidence="1">
    <location>
        <begin position="177"/>
        <end position="190"/>
    </location>
</feature>
<evidence type="ECO:0000256" key="1">
    <source>
        <dbReference type="SAM" id="MobiDB-lite"/>
    </source>
</evidence>
<comment type="caution">
    <text evidence="2">The sequence shown here is derived from an EMBL/GenBank/DDBJ whole genome shotgun (WGS) entry which is preliminary data.</text>
</comment>
<sequence length="215" mass="24267">MEELAAHKDHDLVPDTGARVAGDYSSDASVDSAWAPDYEKDFSSGNEILARQQRASKAKLWNWNSSCARYLENNIFKSYRDVVDDAYKKMKDIQRFQIFDMGEDKPGVVTCMEGPDSDGDGIVTDGTRVRVLFDTDLQALSNPPPNSEKIQTIYNKVRRFVPEEFQNDFLYDPPNAEDERKAKQIQKDRTAAAAKRKHDRLVAAKTASGSNHTNE</sequence>
<name>A0A225VV82_9STRA</name>